<comment type="caution">
    <text evidence="2">The sequence shown here is derived from an EMBL/GenBank/DDBJ whole genome shotgun (WGS) entry which is preliminary data.</text>
</comment>
<accession>A0AAV7N150</accession>
<proteinExistence type="predicted"/>
<evidence type="ECO:0000256" key="1">
    <source>
        <dbReference type="SAM" id="Phobius"/>
    </source>
</evidence>
<dbReference type="Pfam" id="PF15555">
    <property type="entry name" value="DUF4658"/>
    <property type="match status" value="1"/>
</dbReference>
<dbReference type="GO" id="GO:0005886">
    <property type="term" value="C:plasma membrane"/>
    <property type="evidence" value="ECO:0007669"/>
    <property type="project" value="TreeGrafter"/>
</dbReference>
<keyword evidence="3" id="KW-1185">Reference proteome</keyword>
<evidence type="ECO:0000313" key="3">
    <source>
        <dbReference type="Proteomes" id="UP001066276"/>
    </source>
</evidence>
<protein>
    <submittedName>
        <fullName evidence="2">Uncharacterized protein</fullName>
    </submittedName>
</protein>
<keyword evidence="1" id="KW-0472">Membrane</keyword>
<keyword evidence="1" id="KW-1133">Transmembrane helix</keyword>
<dbReference type="EMBL" id="JANPWB010000013">
    <property type="protein sequence ID" value="KAJ1108394.1"/>
    <property type="molecule type" value="Genomic_DNA"/>
</dbReference>
<reference evidence="2" key="1">
    <citation type="journal article" date="2022" name="bioRxiv">
        <title>Sequencing and chromosome-scale assembly of the giantPleurodeles waltlgenome.</title>
        <authorList>
            <person name="Brown T."/>
            <person name="Elewa A."/>
            <person name="Iarovenko S."/>
            <person name="Subramanian E."/>
            <person name="Araus A.J."/>
            <person name="Petzold A."/>
            <person name="Susuki M."/>
            <person name="Suzuki K.-i.T."/>
            <person name="Hayashi T."/>
            <person name="Toyoda A."/>
            <person name="Oliveira C."/>
            <person name="Osipova E."/>
            <person name="Leigh N.D."/>
            <person name="Simon A."/>
            <person name="Yun M.H."/>
        </authorList>
    </citation>
    <scope>NUCLEOTIDE SEQUENCE</scope>
    <source>
        <strain evidence="2">20211129_DDA</strain>
        <tissue evidence="2">Liver</tissue>
    </source>
</reference>
<dbReference type="AlphaFoldDB" id="A0AAV7N150"/>
<sequence>MLREDKINERKCPPSILRKRSIVSRVVGDKDKGERRVRFRDPIAITVHDISGCNYMIVHERSSKRLPMLLLTVCILLILAGVMYCTNKKQYCTVLDTVKCHLAGLILHLRQFVQNSKTWLMKK</sequence>
<dbReference type="Proteomes" id="UP001066276">
    <property type="component" value="Chromosome 9"/>
</dbReference>
<dbReference type="PANTHER" id="PTHR36868">
    <property type="entry name" value="NUTRITIONALLY-REGULATED ADIPOSE AND CARDIAC ENRICHED PROTEIN HOMOLOG"/>
    <property type="match status" value="1"/>
</dbReference>
<feature type="transmembrane region" description="Helical" evidence="1">
    <location>
        <begin position="66"/>
        <end position="84"/>
    </location>
</feature>
<evidence type="ECO:0000313" key="2">
    <source>
        <dbReference type="EMBL" id="KAJ1108394.1"/>
    </source>
</evidence>
<dbReference type="InterPro" id="IPR028114">
    <property type="entry name" value="DUF4658"/>
</dbReference>
<gene>
    <name evidence="2" type="ORF">NDU88_005770</name>
</gene>
<keyword evidence="1" id="KW-0812">Transmembrane</keyword>
<name>A0AAV7N150_PLEWA</name>
<organism evidence="2 3">
    <name type="scientific">Pleurodeles waltl</name>
    <name type="common">Iberian ribbed newt</name>
    <dbReference type="NCBI Taxonomy" id="8319"/>
    <lineage>
        <taxon>Eukaryota</taxon>
        <taxon>Metazoa</taxon>
        <taxon>Chordata</taxon>
        <taxon>Craniata</taxon>
        <taxon>Vertebrata</taxon>
        <taxon>Euteleostomi</taxon>
        <taxon>Amphibia</taxon>
        <taxon>Batrachia</taxon>
        <taxon>Caudata</taxon>
        <taxon>Salamandroidea</taxon>
        <taxon>Salamandridae</taxon>
        <taxon>Pleurodelinae</taxon>
        <taxon>Pleurodeles</taxon>
    </lineage>
</organism>
<dbReference type="PANTHER" id="PTHR36868:SF1">
    <property type="entry name" value="NUTRITIONALLY-REGULATED ADIPOSE AND CARDIAC ENRICHED PROTEIN HOMOLOG"/>
    <property type="match status" value="1"/>
</dbReference>